<accession>W2I157</accession>
<organism evidence="1">
    <name type="scientific">Phytophthora nicotianae</name>
    <name type="common">Potato buckeye rot agent</name>
    <name type="synonym">Phytophthora parasitica</name>
    <dbReference type="NCBI Taxonomy" id="4792"/>
    <lineage>
        <taxon>Eukaryota</taxon>
        <taxon>Sar</taxon>
        <taxon>Stramenopiles</taxon>
        <taxon>Oomycota</taxon>
        <taxon>Peronosporomycetes</taxon>
        <taxon>Peronosporales</taxon>
        <taxon>Peronosporaceae</taxon>
        <taxon>Phytophthora</taxon>
    </lineage>
</organism>
<proteinExistence type="predicted"/>
<feature type="non-terminal residue" evidence="1">
    <location>
        <position position="66"/>
    </location>
</feature>
<gene>
    <name evidence="1" type="ORF">L916_19318</name>
</gene>
<evidence type="ECO:0000313" key="1">
    <source>
        <dbReference type="EMBL" id="ETL27088.1"/>
    </source>
</evidence>
<dbReference type="AlphaFoldDB" id="W2I157"/>
<protein>
    <submittedName>
        <fullName evidence="1">Uncharacterized protein</fullName>
    </submittedName>
</protein>
<dbReference type="Proteomes" id="UP000053864">
    <property type="component" value="Unassembled WGS sequence"/>
</dbReference>
<dbReference type="EMBL" id="KI676051">
    <property type="protein sequence ID" value="ETL27088.1"/>
    <property type="molecule type" value="Genomic_DNA"/>
</dbReference>
<reference evidence="1" key="1">
    <citation type="submission" date="2013-11" db="EMBL/GenBank/DDBJ databases">
        <title>The Genome Sequence of Phytophthora parasitica CJ05E6.</title>
        <authorList>
            <consortium name="The Broad Institute Genomics Platform"/>
            <person name="Russ C."/>
            <person name="Tyler B."/>
            <person name="Panabieres F."/>
            <person name="Shan W."/>
            <person name="Tripathy S."/>
            <person name="Grunwald N."/>
            <person name="Machado M."/>
            <person name="Johnson C.S."/>
            <person name="Arredondo F."/>
            <person name="Hong C."/>
            <person name="Coffey M."/>
            <person name="Young S.K."/>
            <person name="Zeng Q."/>
            <person name="Gargeya S."/>
            <person name="Fitzgerald M."/>
            <person name="Abouelleil A."/>
            <person name="Alvarado L."/>
            <person name="Chapman S.B."/>
            <person name="Gainer-Dewar J."/>
            <person name="Goldberg J."/>
            <person name="Griggs A."/>
            <person name="Gujja S."/>
            <person name="Hansen M."/>
            <person name="Howarth C."/>
            <person name="Imamovic A."/>
            <person name="Ireland A."/>
            <person name="Larimer J."/>
            <person name="McCowan C."/>
            <person name="Murphy C."/>
            <person name="Pearson M."/>
            <person name="Poon T.W."/>
            <person name="Priest M."/>
            <person name="Roberts A."/>
            <person name="Saif S."/>
            <person name="Shea T."/>
            <person name="Sykes S."/>
            <person name="Wortman J."/>
            <person name="Nusbaum C."/>
            <person name="Birren B."/>
        </authorList>
    </citation>
    <scope>NUCLEOTIDE SEQUENCE [LARGE SCALE GENOMIC DNA]</scope>
    <source>
        <strain evidence="1">CJ05E6</strain>
    </source>
</reference>
<name>W2I157_PHYNI</name>
<sequence>MGSVASHCVSIASASRVREGILVALGRHFSGDQDVSSQSARSWLSACFERYDENSAGFVSSDAMLN</sequence>